<dbReference type="Pfam" id="PF00668">
    <property type="entry name" value="Condensation"/>
    <property type="match status" value="1"/>
</dbReference>
<dbReference type="PANTHER" id="PTHR45527">
    <property type="entry name" value="NONRIBOSOMAL PEPTIDE SYNTHETASE"/>
    <property type="match status" value="1"/>
</dbReference>
<dbReference type="SUPFAM" id="SSF47336">
    <property type="entry name" value="ACP-like"/>
    <property type="match status" value="1"/>
</dbReference>
<sequence length="449" mass="47315">MLVVEESAIGVEDDFFALGGDSILAARVQARLAADLGVRLSGRALFDRRTVAALAAELPGADPADPPIEPVPRTGPLPLAPVQRGLWLTEQTAGGAANTTGIGVRLTGPLQRAALQRALDRLADRHDALRTTFAVVDGEPVQVVADRAALPLGDAASAEEALAAPLDVVAGPTTRAVLVPVGPDEHVLVLAQHHLVTDGWSAGVLTAELTALYGEETGGPPADLAPLPVQYPDFAVWQAQRPDDPEGLAHWGERLAGLRPLELPTDRPRPRVRVGAGAVHRREVPADLVRALTKLGAAHDATLFMTLTAAVQLVLAAVTGDRDVAVGAVRSGRPRPELDGVVGYFVNTVVVRSTVDPTVRFSDFLAAVRATVLDVFDHDGVPFDRVVDHVAAERDPSRTPLVQAAVALQQPVVRPRRRAGCGSRRRTCPARPPASTWPSSSGRAPTRSP</sequence>
<name>A0ABW2TML3_9PSEU</name>
<dbReference type="Pfam" id="PF00550">
    <property type="entry name" value="PP-binding"/>
    <property type="match status" value="1"/>
</dbReference>
<feature type="domain" description="Carrier" evidence="3">
    <location>
        <begin position="1"/>
        <end position="62"/>
    </location>
</feature>
<dbReference type="SUPFAM" id="SSF52777">
    <property type="entry name" value="CoA-dependent acyltransferases"/>
    <property type="match status" value="2"/>
</dbReference>
<comment type="cofactor">
    <cofactor evidence="1">
        <name>pantetheine 4'-phosphate</name>
        <dbReference type="ChEBI" id="CHEBI:47942"/>
    </cofactor>
</comment>
<gene>
    <name evidence="4" type="ORF">ACFQV2_17330</name>
</gene>
<dbReference type="EMBL" id="JBHTEY010000004">
    <property type="protein sequence ID" value="MFC7615015.1"/>
    <property type="molecule type" value="Genomic_DNA"/>
</dbReference>
<protein>
    <submittedName>
        <fullName evidence="4">Condensation domain-containing protein</fullName>
    </submittedName>
</protein>
<dbReference type="InterPro" id="IPR001242">
    <property type="entry name" value="Condensation_dom"/>
</dbReference>
<reference evidence="5" key="1">
    <citation type="journal article" date="2019" name="Int. J. Syst. Evol. Microbiol.">
        <title>The Global Catalogue of Microorganisms (GCM) 10K type strain sequencing project: providing services to taxonomists for standard genome sequencing and annotation.</title>
        <authorList>
            <consortium name="The Broad Institute Genomics Platform"/>
            <consortium name="The Broad Institute Genome Sequencing Center for Infectious Disease"/>
            <person name="Wu L."/>
            <person name="Ma J."/>
        </authorList>
    </citation>
    <scope>NUCLEOTIDE SEQUENCE [LARGE SCALE GENOMIC DNA]</scope>
    <source>
        <strain evidence="5">JCM 17695</strain>
    </source>
</reference>
<evidence type="ECO:0000256" key="1">
    <source>
        <dbReference type="ARBA" id="ARBA00001957"/>
    </source>
</evidence>
<proteinExistence type="predicted"/>
<feature type="region of interest" description="Disordered" evidence="2">
    <location>
        <begin position="415"/>
        <end position="449"/>
    </location>
</feature>
<evidence type="ECO:0000313" key="4">
    <source>
        <dbReference type="EMBL" id="MFC7615015.1"/>
    </source>
</evidence>
<dbReference type="CDD" id="cd19531">
    <property type="entry name" value="LCL_NRPS-like"/>
    <property type="match status" value="1"/>
</dbReference>
<accession>A0ABW2TML3</accession>
<dbReference type="InterPro" id="IPR009081">
    <property type="entry name" value="PP-bd_ACP"/>
</dbReference>
<dbReference type="Gene3D" id="3.30.559.30">
    <property type="entry name" value="Nonribosomal peptide synthetase, condensation domain"/>
    <property type="match status" value="1"/>
</dbReference>
<evidence type="ECO:0000259" key="3">
    <source>
        <dbReference type="PROSITE" id="PS50075"/>
    </source>
</evidence>
<dbReference type="Proteomes" id="UP001596512">
    <property type="component" value="Unassembled WGS sequence"/>
</dbReference>
<comment type="caution">
    <text evidence="4">The sequence shown here is derived from an EMBL/GenBank/DDBJ whole genome shotgun (WGS) entry which is preliminary data.</text>
</comment>
<dbReference type="PANTHER" id="PTHR45527:SF1">
    <property type="entry name" value="FATTY ACID SYNTHASE"/>
    <property type="match status" value="1"/>
</dbReference>
<evidence type="ECO:0000313" key="5">
    <source>
        <dbReference type="Proteomes" id="UP001596512"/>
    </source>
</evidence>
<feature type="compositionally biased region" description="Basic residues" evidence="2">
    <location>
        <begin position="415"/>
        <end position="428"/>
    </location>
</feature>
<dbReference type="InterPro" id="IPR036736">
    <property type="entry name" value="ACP-like_sf"/>
</dbReference>
<dbReference type="Gene3D" id="3.30.559.10">
    <property type="entry name" value="Chloramphenicol acetyltransferase-like domain"/>
    <property type="match status" value="1"/>
</dbReference>
<evidence type="ECO:0000256" key="2">
    <source>
        <dbReference type="SAM" id="MobiDB-lite"/>
    </source>
</evidence>
<organism evidence="4 5">
    <name type="scientific">Actinokineospora soli</name>
    <dbReference type="NCBI Taxonomy" id="1048753"/>
    <lineage>
        <taxon>Bacteria</taxon>
        <taxon>Bacillati</taxon>
        <taxon>Actinomycetota</taxon>
        <taxon>Actinomycetes</taxon>
        <taxon>Pseudonocardiales</taxon>
        <taxon>Pseudonocardiaceae</taxon>
        <taxon>Actinokineospora</taxon>
    </lineage>
</organism>
<dbReference type="InterPro" id="IPR023213">
    <property type="entry name" value="CAT-like_dom_sf"/>
</dbReference>
<dbReference type="Gene3D" id="1.10.1200.10">
    <property type="entry name" value="ACP-like"/>
    <property type="match status" value="1"/>
</dbReference>
<feature type="compositionally biased region" description="Polar residues" evidence="2">
    <location>
        <begin position="436"/>
        <end position="449"/>
    </location>
</feature>
<keyword evidence="5" id="KW-1185">Reference proteome</keyword>
<dbReference type="PROSITE" id="PS50075">
    <property type="entry name" value="CARRIER"/>
    <property type="match status" value="1"/>
</dbReference>